<dbReference type="EC" id="1.-.-.-" evidence="3"/>
<evidence type="ECO:0000259" key="2">
    <source>
        <dbReference type="SMART" id="SM00903"/>
    </source>
</evidence>
<sequence length="178" mass="19084">MSADGAVTTDGAVTADDAVRERQRPLRSVLGRFATGVAVVTTVRRGRPAGLTVNSFTSLSLDPPLVLWCLNRASNHRAAFTAAPHFAVHLLAADQRELAARFAGPGDRFERLTTRPGPYGVPLLDGTIGTLICRRDRIVPAGDHLVLIGEVLDHHAEPGAPLLFLDGRFHRGPDPETT</sequence>
<dbReference type="Pfam" id="PF01613">
    <property type="entry name" value="Flavin_Reduct"/>
    <property type="match status" value="1"/>
</dbReference>
<organism evidence="3 4">
    <name type="scientific">Streptomyces fildesensis</name>
    <dbReference type="NCBI Taxonomy" id="375757"/>
    <lineage>
        <taxon>Bacteria</taxon>
        <taxon>Bacillati</taxon>
        <taxon>Actinomycetota</taxon>
        <taxon>Actinomycetes</taxon>
        <taxon>Kitasatosporales</taxon>
        <taxon>Streptomycetaceae</taxon>
        <taxon>Streptomyces</taxon>
    </lineage>
</organism>
<protein>
    <submittedName>
        <fullName evidence="3">Flavin reductase family protein</fullName>
        <ecNumber evidence="3">1.-.-.-</ecNumber>
    </submittedName>
</protein>
<evidence type="ECO:0000256" key="1">
    <source>
        <dbReference type="ARBA" id="ARBA00023002"/>
    </source>
</evidence>
<dbReference type="GO" id="GO:0016491">
    <property type="term" value="F:oxidoreductase activity"/>
    <property type="evidence" value="ECO:0007669"/>
    <property type="project" value="UniProtKB-KW"/>
</dbReference>
<evidence type="ECO:0000313" key="4">
    <source>
        <dbReference type="Proteomes" id="UP001614394"/>
    </source>
</evidence>
<accession>A0ABW8C5G7</accession>
<keyword evidence="1 3" id="KW-0560">Oxidoreductase</keyword>
<feature type="domain" description="Flavin reductase like" evidence="2">
    <location>
        <begin position="30"/>
        <end position="171"/>
    </location>
</feature>
<dbReference type="PANTHER" id="PTHR30466">
    <property type="entry name" value="FLAVIN REDUCTASE"/>
    <property type="match status" value="1"/>
</dbReference>
<dbReference type="InterPro" id="IPR002563">
    <property type="entry name" value="Flavin_Rdtase-like_dom"/>
</dbReference>
<dbReference type="EMBL" id="JBITYG010000002">
    <property type="protein sequence ID" value="MFI9100605.1"/>
    <property type="molecule type" value="Genomic_DNA"/>
</dbReference>
<proteinExistence type="predicted"/>
<reference evidence="3 4" key="1">
    <citation type="submission" date="2024-10" db="EMBL/GenBank/DDBJ databases">
        <title>The Natural Products Discovery Center: Release of the First 8490 Sequenced Strains for Exploring Actinobacteria Biosynthetic Diversity.</title>
        <authorList>
            <person name="Kalkreuter E."/>
            <person name="Kautsar S.A."/>
            <person name="Yang D."/>
            <person name="Bader C.D."/>
            <person name="Teijaro C.N."/>
            <person name="Fluegel L."/>
            <person name="Davis C.M."/>
            <person name="Simpson J.R."/>
            <person name="Lauterbach L."/>
            <person name="Steele A.D."/>
            <person name="Gui C."/>
            <person name="Meng S."/>
            <person name="Li G."/>
            <person name="Viehrig K."/>
            <person name="Ye F."/>
            <person name="Su P."/>
            <person name="Kiefer A.F."/>
            <person name="Nichols A."/>
            <person name="Cepeda A.J."/>
            <person name="Yan W."/>
            <person name="Fan B."/>
            <person name="Jiang Y."/>
            <person name="Adhikari A."/>
            <person name="Zheng C.-J."/>
            <person name="Schuster L."/>
            <person name="Cowan T.M."/>
            <person name="Smanski M.J."/>
            <person name="Chevrette M.G."/>
            <person name="De Carvalho L.P.S."/>
            <person name="Shen B."/>
        </authorList>
    </citation>
    <scope>NUCLEOTIDE SEQUENCE [LARGE SCALE GENOMIC DNA]</scope>
    <source>
        <strain evidence="3 4">NPDC053399</strain>
    </source>
</reference>
<dbReference type="RefSeq" id="WP_399645984.1">
    <property type="nucleotide sequence ID" value="NZ_JBITYG010000002.1"/>
</dbReference>
<dbReference type="Proteomes" id="UP001614394">
    <property type="component" value="Unassembled WGS sequence"/>
</dbReference>
<dbReference type="Gene3D" id="2.30.110.10">
    <property type="entry name" value="Electron Transport, Fmn-binding Protein, Chain A"/>
    <property type="match status" value="1"/>
</dbReference>
<evidence type="ECO:0000313" key="3">
    <source>
        <dbReference type="EMBL" id="MFI9100605.1"/>
    </source>
</evidence>
<dbReference type="InterPro" id="IPR012349">
    <property type="entry name" value="Split_barrel_FMN-bd"/>
</dbReference>
<keyword evidence="4" id="KW-1185">Reference proteome</keyword>
<gene>
    <name evidence="3" type="ORF">ACIGXA_08760</name>
</gene>
<dbReference type="SUPFAM" id="SSF50475">
    <property type="entry name" value="FMN-binding split barrel"/>
    <property type="match status" value="1"/>
</dbReference>
<name>A0ABW8C5G7_9ACTN</name>
<dbReference type="InterPro" id="IPR050268">
    <property type="entry name" value="NADH-dep_flavin_reductase"/>
</dbReference>
<dbReference type="PANTHER" id="PTHR30466:SF1">
    <property type="entry name" value="FMN REDUCTASE (NADH) RUTF"/>
    <property type="match status" value="1"/>
</dbReference>
<comment type="caution">
    <text evidence="3">The sequence shown here is derived from an EMBL/GenBank/DDBJ whole genome shotgun (WGS) entry which is preliminary data.</text>
</comment>
<dbReference type="SMART" id="SM00903">
    <property type="entry name" value="Flavin_Reduct"/>
    <property type="match status" value="1"/>
</dbReference>